<sequence>MVKPGVLSGLGFQRFTLIDFLESARFFSEESGEWGVGSGDWVSLGFLVVGWRLFLRNLDRRWRGLKVANILDGLVRLFQ</sequence>
<gene>
    <name evidence="1" type="ORF">NIES2135_27940</name>
</gene>
<proteinExistence type="predicted"/>
<evidence type="ECO:0000313" key="1">
    <source>
        <dbReference type="EMBL" id="BAY55967.1"/>
    </source>
</evidence>
<evidence type="ECO:0000313" key="2">
    <source>
        <dbReference type="Proteomes" id="UP000217895"/>
    </source>
</evidence>
<name>A0A1Z4JHG6_LEPBY</name>
<dbReference type="EMBL" id="AP018203">
    <property type="protein sequence ID" value="BAY55967.1"/>
    <property type="molecule type" value="Genomic_DNA"/>
</dbReference>
<dbReference type="AlphaFoldDB" id="A0A1Z4JHG6"/>
<dbReference type="Proteomes" id="UP000217895">
    <property type="component" value="Chromosome"/>
</dbReference>
<protein>
    <submittedName>
        <fullName evidence="1">Uncharacterized protein</fullName>
    </submittedName>
</protein>
<accession>A0A1Z4JHG6</accession>
<organism evidence="1 2">
    <name type="scientific">Leptolyngbya boryana NIES-2135</name>
    <dbReference type="NCBI Taxonomy" id="1973484"/>
    <lineage>
        <taxon>Bacteria</taxon>
        <taxon>Bacillati</taxon>
        <taxon>Cyanobacteriota</taxon>
        <taxon>Cyanophyceae</taxon>
        <taxon>Leptolyngbyales</taxon>
        <taxon>Leptolyngbyaceae</taxon>
        <taxon>Leptolyngbya group</taxon>
        <taxon>Leptolyngbya</taxon>
    </lineage>
</organism>
<reference evidence="1 2" key="1">
    <citation type="submission" date="2017-06" db="EMBL/GenBank/DDBJ databases">
        <title>Genome sequencing of cyanobaciteial culture collection at National Institute for Environmental Studies (NIES).</title>
        <authorList>
            <person name="Hirose Y."/>
            <person name="Shimura Y."/>
            <person name="Fujisawa T."/>
            <person name="Nakamura Y."/>
            <person name="Kawachi M."/>
        </authorList>
    </citation>
    <scope>NUCLEOTIDE SEQUENCE [LARGE SCALE GENOMIC DNA]</scope>
    <source>
        <strain evidence="1 2">NIES-2135</strain>
    </source>
</reference>
<keyword evidence="2" id="KW-1185">Reference proteome</keyword>